<accession>A0A139HLH3</accession>
<feature type="compositionally biased region" description="Low complexity" evidence="1">
    <location>
        <begin position="1"/>
        <end position="24"/>
    </location>
</feature>
<dbReference type="OrthoDB" id="10254945at2759"/>
<organism evidence="2 3">
    <name type="scientific">Pseudocercospora eumusae</name>
    <dbReference type="NCBI Taxonomy" id="321146"/>
    <lineage>
        <taxon>Eukaryota</taxon>
        <taxon>Fungi</taxon>
        <taxon>Dikarya</taxon>
        <taxon>Ascomycota</taxon>
        <taxon>Pezizomycotina</taxon>
        <taxon>Dothideomycetes</taxon>
        <taxon>Dothideomycetidae</taxon>
        <taxon>Mycosphaerellales</taxon>
        <taxon>Mycosphaerellaceae</taxon>
        <taxon>Pseudocercospora</taxon>
    </lineage>
</organism>
<evidence type="ECO:0000313" key="3">
    <source>
        <dbReference type="Proteomes" id="UP000070133"/>
    </source>
</evidence>
<evidence type="ECO:0000256" key="1">
    <source>
        <dbReference type="SAM" id="MobiDB-lite"/>
    </source>
</evidence>
<comment type="caution">
    <text evidence="2">The sequence shown here is derived from an EMBL/GenBank/DDBJ whole genome shotgun (WGS) entry which is preliminary data.</text>
</comment>
<dbReference type="AlphaFoldDB" id="A0A139HLH3"/>
<dbReference type="STRING" id="321146.A0A139HLH3"/>
<gene>
    <name evidence="2" type="ORF">AC578_3973</name>
</gene>
<feature type="region of interest" description="Disordered" evidence="1">
    <location>
        <begin position="1"/>
        <end position="38"/>
    </location>
</feature>
<keyword evidence="3" id="KW-1185">Reference proteome</keyword>
<dbReference type="Proteomes" id="UP000070133">
    <property type="component" value="Unassembled WGS sequence"/>
</dbReference>
<reference evidence="2 3" key="1">
    <citation type="submission" date="2015-07" db="EMBL/GenBank/DDBJ databases">
        <title>Comparative genomics of the Sigatoka disease complex on banana suggests a link between parallel evolutionary changes in Pseudocercospora fijiensis and Pseudocercospora eumusae and increased virulence on the banana host.</title>
        <authorList>
            <person name="Chang T.-C."/>
            <person name="Salvucci A."/>
            <person name="Crous P.W."/>
            <person name="Stergiopoulos I."/>
        </authorList>
    </citation>
    <scope>NUCLEOTIDE SEQUENCE [LARGE SCALE GENOMIC DNA]</scope>
    <source>
        <strain evidence="2 3">CBS 114824</strain>
    </source>
</reference>
<proteinExistence type="predicted"/>
<dbReference type="EMBL" id="LFZN01000031">
    <property type="protein sequence ID" value="KXT03361.1"/>
    <property type="molecule type" value="Genomic_DNA"/>
</dbReference>
<sequence>MQNQPQPTMPTPTTQPFNQGWPQPGQQPPRSQHSFPFSLRDSMQPDRYRFQERLYNLPLGDLDTVVPLTSLLNPLWRGGQLPPLALNLTTHLIHLALPFWHALLETLTDMDRFETVSKLEEVAKALDMVFGELPPHINGETWYTTRTLLTMPGRGANIILNQDYLDQINATTEAEDPVNFQIVCLRLASTIVHELAHAAALANCGRETPHSNAFIGDSKSDEIGFELEKYLFGGILDLDPFFEGSEIRDGERWYFAHNNTPSRINYRLLMFDWPNRDTVNNYMTIGAPCTCLATLPPGGISWTTSFLHISRLFQKSYWNHAVPHLGRAALHFPRSFGQLTSYDNTWNPRDLLHALMSGNSLYVVDPHLRVYFVQKIDDPSARTLREFWDRFPRNSKLEEWNALARMDFGVAEPDLRIAMERVVATMHDE</sequence>
<protein>
    <submittedName>
        <fullName evidence="2">Uncharacterized protein</fullName>
    </submittedName>
</protein>
<evidence type="ECO:0000313" key="2">
    <source>
        <dbReference type="EMBL" id="KXT03361.1"/>
    </source>
</evidence>
<name>A0A139HLH3_9PEZI</name>